<organism evidence="1 2">
    <name type="scientific">Ixodes persulcatus</name>
    <name type="common">Taiga tick</name>
    <dbReference type="NCBI Taxonomy" id="34615"/>
    <lineage>
        <taxon>Eukaryota</taxon>
        <taxon>Metazoa</taxon>
        <taxon>Ecdysozoa</taxon>
        <taxon>Arthropoda</taxon>
        <taxon>Chelicerata</taxon>
        <taxon>Arachnida</taxon>
        <taxon>Acari</taxon>
        <taxon>Parasitiformes</taxon>
        <taxon>Ixodida</taxon>
        <taxon>Ixodoidea</taxon>
        <taxon>Ixodidae</taxon>
        <taxon>Ixodinae</taxon>
        <taxon>Ixodes</taxon>
    </lineage>
</organism>
<accession>A0AC60Q1Y5</accession>
<dbReference type="EMBL" id="JABSTQ010009600">
    <property type="protein sequence ID" value="KAG0427692.1"/>
    <property type="molecule type" value="Genomic_DNA"/>
</dbReference>
<sequence length="854" mass="96116">MSTPNREHNMKYSKITNIRISAKDYEAAAYITAPEDTSKGVINVVPEEQTPQDIERSLVNVRNPGILHARRMGNTRTIIIAFEREHGRRVPEPQKRKMPGLRSGKPERRPQMHTLLPALQQRTSNWRQEVPRAVPDSLHNQKMAKGEAPRTATRPPQPRSGRAARGSGLAPPTTTTAAEGAAPAPAPFRRCPWVKAEEQAGDPSSALGPGPDPGPSPVERSGRRRRRHHSHGRTTTNCSRNQARSQTNNSSYATAKGPPQRRVAGTTARSQGDQHIATRYGPEQQKYRRQRFGPLLRKTLDIAKGNTVVVVGNSNAPHPVWGYRRVSVKGRSLWADAQHAGLTLVTDPQQPTRMGNSLSIDTTPDLTFTKNAPDSKWVNTQKDLGSDHFNIATTLYTGPTKKRGRKLTMVEWDTFRQIEGSEHEDEHEEARNLQKKGRCQRLNRNLRRRIARLDRDIEDHANQWESTCSSMEGQLRLRKTWNLLRCLFDPDSSKTLQRQNLNKITDTYNGTDKQLLHEMQNRDYAGRDNPTIDEEITEAEARAEILRLRTKSATGPDGITNKILRNLNDESIESITRYMNKCREWGEIPQQWKTAQVVMIPKPGKKLQIENLRPISLTSCVGKLMKQVVLTRLNTTWRTGDCIQAAGLKAILGLDLTKAFDKVTHKAVLENLRDLGVGRKAYTYVRDFLSSRTAKLTIGVWPPTRWGDFGLVLSPFPFNVAMIGLPKILDKIKVLNHSLYSDDVTLWVTSGSEAQIEETQQRATEAVDRYATERGLSCSPQKSELLITIKANGGPIRIGEQIKVLGLRVHAEGRNNDTLKALENSTQQTIRLIKRIANRRCGMREAGLIRLVHH</sequence>
<proteinExistence type="predicted"/>
<evidence type="ECO:0000313" key="2">
    <source>
        <dbReference type="Proteomes" id="UP000805193"/>
    </source>
</evidence>
<name>A0AC60Q1Y5_IXOPE</name>
<keyword evidence="2" id="KW-1185">Reference proteome</keyword>
<protein>
    <submittedName>
        <fullName evidence="1">Uncharacterized protein</fullName>
    </submittedName>
</protein>
<comment type="caution">
    <text evidence="1">The sequence shown here is derived from an EMBL/GenBank/DDBJ whole genome shotgun (WGS) entry which is preliminary data.</text>
</comment>
<evidence type="ECO:0000313" key="1">
    <source>
        <dbReference type="EMBL" id="KAG0427692.1"/>
    </source>
</evidence>
<dbReference type="Proteomes" id="UP000805193">
    <property type="component" value="Unassembled WGS sequence"/>
</dbReference>
<reference evidence="1 2" key="1">
    <citation type="journal article" date="2020" name="Cell">
        <title>Large-Scale Comparative Analyses of Tick Genomes Elucidate Their Genetic Diversity and Vector Capacities.</title>
        <authorList>
            <consortium name="Tick Genome and Microbiome Consortium (TIGMIC)"/>
            <person name="Jia N."/>
            <person name="Wang J."/>
            <person name="Shi W."/>
            <person name="Du L."/>
            <person name="Sun Y."/>
            <person name="Zhan W."/>
            <person name="Jiang J.F."/>
            <person name="Wang Q."/>
            <person name="Zhang B."/>
            <person name="Ji P."/>
            <person name="Bell-Sakyi L."/>
            <person name="Cui X.M."/>
            <person name="Yuan T.T."/>
            <person name="Jiang B.G."/>
            <person name="Yang W.F."/>
            <person name="Lam T.T."/>
            <person name="Chang Q.C."/>
            <person name="Ding S.J."/>
            <person name="Wang X.J."/>
            <person name="Zhu J.G."/>
            <person name="Ruan X.D."/>
            <person name="Zhao L."/>
            <person name="Wei J.T."/>
            <person name="Ye R.Z."/>
            <person name="Que T.C."/>
            <person name="Du C.H."/>
            <person name="Zhou Y.H."/>
            <person name="Cheng J.X."/>
            <person name="Dai P.F."/>
            <person name="Guo W.B."/>
            <person name="Han X.H."/>
            <person name="Huang E.J."/>
            <person name="Li L.F."/>
            <person name="Wei W."/>
            <person name="Gao Y.C."/>
            <person name="Liu J.Z."/>
            <person name="Shao H.Z."/>
            <person name="Wang X."/>
            <person name="Wang C.C."/>
            <person name="Yang T.C."/>
            <person name="Huo Q.B."/>
            <person name="Li W."/>
            <person name="Chen H.Y."/>
            <person name="Chen S.E."/>
            <person name="Zhou L.G."/>
            <person name="Ni X.B."/>
            <person name="Tian J.H."/>
            <person name="Sheng Y."/>
            <person name="Liu T."/>
            <person name="Pan Y.S."/>
            <person name="Xia L.Y."/>
            <person name="Li J."/>
            <person name="Zhao F."/>
            <person name="Cao W.C."/>
        </authorList>
    </citation>
    <scope>NUCLEOTIDE SEQUENCE [LARGE SCALE GENOMIC DNA]</scope>
    <source>
        <strain evidence="1">Iper-2018</strain>
    </source>
</reference>
<gene>
    <name evidence="1" type="ORF">HPB47_025277</name>
</gene>